<feature type="compositionally biased region" description="Basic and acidic residues" evidence="1">
    <location>
        <begin position="507"/>
        <end position="532"/>
    </location>
</feature>
<gene>
    <name evidence="2" type="ORF">K7X08_023466</name>
</gene>
<comment type="caution">
    <text evidence="2">The sequence shown here is derived from an EMBL/GenBank/DDBJ whole genome shotgun (WGS) entry which is preliminary data.</text>
</comment>
<feature type="compositionally biased region" description="Basic residues" evidence="1">
    <location>
        <begin position="561"/>
        <end position="570"/>
    </location>
</feature>
<proteinExistence type="predicted"/>
<feature type="compositionally biased region" description="Acidic residues" evidence="1">
    <location>
        <begin position="38"/>
        <end position="48"/>
    </location>
</feature>
<evidence type="ECO:0000313" key="2">
    <source>
        <dbReference type="EMBL" id="KAJ8535746.1"/>
    </source>
</evidence>
<feature type="region of interest" description="Disordered" evidence="1">
    <location>
        <begin position="308"/>
        <end position="331"/>
    </location>
</feature>
<feature type="region of interest" description="Disordered" evidence="1">
    <location>
        <begin position="28"/>
        <end position="60"/>
    </location>
</feature>
<dbReference type="AlphaFoldDB" id="A0A9Q1LGH1"/>
<feature type="compositionally biased region" description="Polar residues" evidence="1">
    <location>
        <begin position="576"/>
        <end position="587"/>
    </location>
</feature>
<feature type="compositionally biased region" description="Polar residues" evidence="1">
    <location>
        <begin position="315"/>
        <end position="327"/>
    </location>
</feature>
<reference evidence="3" key="1">
    <citation type="journal article" date="2023" name="Proc. Natl. Acad. Sci. U.S.A.">
        <title>Genomic and structural basis for evolution of tropane alkaloid biosynthesis.</title>
        <authorList>
            <person name="Wanga Y.-J."/>
            <person name="Taina T."/>
            <person name="Yua J.-Y."/>
            <person name="Lia J."/>
            <person name="Xua B."/>
            <person name="Chenc J."/>
            <person name="D'Auriad J.C."/>
            <person name="Huanga J.-P."/>
            <person name="Huanga S.-X."/>
        </authorList>
    </citation>
    <scope>NUCLEOTIDE SEQUENCE [LARGE SCALE GENOMIC DNA]</scope>
    <source>
        <strain evidence="3">cv. KIB-2019</strain>
    </source>
</reference>
<name>A0A9Q1LGH1_9SOLA</name>
<dbReference type="OrthoDB" id="1306279at2759"/>
<accession>A0A9Q1LGH1</accession>
<feature type="compositionally biased region" description="Polar residues" evidence="1">
    <location>
        <begin position="914"/>
        <end position="927"/>
    </location>
</feature>
<evidence type="ECO:0000256" key="1">
    <source>
        <dbReference type="SAM" id="MobiDB-lite"/>
    </source>
</evidence>
<dbReference type="EMBL" id="JAJAGQ010000018">
    <property type="protein sequence ID" value="KAJ8535746.1"/>
    <property type="molecule type" value="Genomic_DNA"/>
</dbReference>
<sequence length="942" mass="105036">MMSSFLLHRVSPPNKLVVLNQTCLDLPTTSSEGRKWGDDEEEEVADNEEGSRVPDKGKAPMESLVKLNQSCVELPTSSSERRKWGDDCFEEEAESDEDGCAQITMDFREPRSPVGSIDSDTPIVRLDANILHPRALRMLGFTTKEGLEFEGMTEALTTMFRDPANYVLETPRARSVMKQPDRTQELNQACVELPTSSSERRKWGDDCVEEEAESDEEGYAQITMDFREPRSPVGSIDSDTPIVRLDANILHPRALRMLGFTTKEGLELEGMTEALTTMFKDPVNYVLEAPRARSVMKQLDRAQEVHLQVSSSSSFTTGDTGSVQTPTDMPHRQITPRETVKMSTPIYNAAGRAPEPIRRLVKLNQSCVELPTSSSERRKWGDDCVEEEAESDEEGYAQITMDFREPRSPVGSIDSDTPIVRLDANILHPRALRMLGFTTKEGLEFEGMTEALTTMFKDPADYVLEAPRARTVLKLPERPQEVQSQVSSSSSFITGDTVSVHSPAATIEEKGNEGKKKDEGKKGVEHKQKEKPFVQPPPHQLKSGRVVGDFNTWTTKEGKNKGKQKNHAAKGRTDPANETGNNAQTNKFAALGDGEENNSEENPGSNTTSGAAEPVQKSSDTNKIVKEASGKNMTKEWVHVTFTAPKGTQAQNNKWLLPTRGGNPRGSDLEDHYCLAGGNSRVPDLEDHTSIGYHLRESDFEDHIQVITGGNLRFSDLEDHISIGEHLRDSDSEDHMPFITGGNPRFSDLEDHVFNRRHLRDSEPEEYIQFIIGGSPREPDSEDHSHSSLCLLREAPKSPELTGYTQSEMRKWGDDGYEEEADLNEYGYAQITMDFREPRSPVDSIDSDTPIVRLDANILHPRALRMLGFTTKEGLEFEGRTEALTTMFMEPVEYVLAPPRARAVMKQPERSQEVHTQVSSSSSFTTGDDQHAFGDQGVLLSI</sequence>
<dbReference type="Proteomes" id="UP001152561">
    <property type="component" value="Unassembled WGS sequence"/>
</dbReference>
<feature type="region of interest" description="Disordered" evidence="1">
    <location>
        <begin position="907"/>
        <end position="930"/>
    </location>
</feature>
<feature type="compositionally biased region" description="Basic and acidic residues" evidence="1">
    <location>
        <begin position="49"/>
        <end position="59"/>
    </location>
</feature>
<evidence type="ECO:0000313" key="3">
    <source>
        <dbReference type="Proteomes" id="UP001152561"/>
    </source>
</evidence>
<feature type="compositionally biased region" description="Low complexity" evidence="1">
    <location>
        <begin position="482"/>
        <end position="491"/>
    </location>
</feature>
<feature type="region of interest" description="Disordered" evidence="1">
    <location>
        <begin position="477"/>
        <end position="622"/>
    </location>
</feature>
<protein>
    <submittedName>
        <fullName evidence="2">Uncharacterized protein</fullName>
    </submittedName>
</protein>
<organism evidence="2 3">
    <name type="scientific">Anisodus acutangulus</name>
    <dbReference type="NCBI Taxonomy" id="402998"/>
    <lineage>
        <taxon>Eukaryota</taxon>
        <taxon>Viridiplantae</taxon>
        <taxon>Streptophyta</taxon>
        <taxon>Embryophyta</taxon>
        <taxon>Tracheophyta</taxon>
        <taxon>Spermatophyta</taxon>
        <taxon>Magnoliopsida</taxon>
        <taxon>eudicotyledons</taxon>
        <taxon>Gunneridae</taxon>
        <taxon>Pentapetalae</taxon>
        <taxon>asterids</taxon>
        <taxon>lamiids</taxon>
        <taxon>Solanales</taxon>
        <taxon>Solanaceae</taxon>
        <taxon>Solanoideae</taxon>
        <taxon>Hyoscyameae</taxon>
        <taxon>Anisodus</taxon>
    </lineage>
</organism>
<keyword evidence="3" id="KW-1185">Reference proteome</keyword>